<sequence>MKNRFGFRRSPYQPLSLFGLEKHIFCQTKLKSIEGVFELEGINFFKGLIIGTLISLPLWALIVFFVSLVISP</sequence>
<keyword evidence="3" id="KW-1185">Reference proteome</keyword>
<dbReference type="Proteomes" id="UP000468766">
    <property type="component" value="Unassembled WGS sequence"/>
</dbReference>
<keyword evidence="1" id="KW-0472">Membrane</keyword>
<dbReference type="EMBL" id="WBXO01000002">
    <property type="protein sequence ID" value="KAB2953699.1"/>
    <property type="molecule type" value="Genomic_DNA"/>
</dbReference>
<protein>
    <submittedName>
        <fullName evidence="2">Uncharacterized protein</fullName>
    </submittedName>
</protein>
<organism evidence="2 3">
    <name type="scientific">Heliorestis acidaminivorans</name>
    <dbReference type="NCBI Taxonomy" id="553427"/>
    <lineage>
        <taxon>Bacteria</taxon>
        <taxon>Bacillati</taxon>
        <taxon>Bacillota</taxon>
        <taxon>Clostridia</taxon>
        <taxon>Eubacteriales</taxon>
        <taxon>Heliobacteriaceae</taxon>
        <taxon>Heliorestis</taxon>
    </lineage>
</organism>
<dbReference type="AlphaFoldDB" id="A0A6I0EVS1"/>
<keyword evidence="1" id="KW-0812">Transmembrane</keyword>
<feature type="transmembrane region" description="Helical" evidence="1">
    <location>
        <begin position="48"/>
        <end position="70"/>
    </location>
</feature>
<reference evidence="2 3" key="1">
    <citation type="submission" date="2019-10" db="EMBL/GenBank/DDBJ databases">
        <title>Whole-genome sequence of the extremophile Heliorestis acidaminivorans DSM 24790.</title>
        <authorList>
            <person name="Kyndt J.A."/>
            <person name="Meyer T.E."/>
        </authorList>
    </citation>
    <scope>NUCLEOTIDE SEQUENCE [LARGE SCALE GENOMIC DNA]</scope>
    <source>
        <strain evidence="2 3">DSM 24790</strain>
    </source>
</reference>
<accession>A0A6I0EVS1</accession>
<evidence type="ECO:0000313" key="3">
    <source>
        <dbReference type="Proteomes" id="UP000468766"/>
    </source>
</evidence>
<evidence type="ECO:0000256" key="1">
    <source>
        <dbReference type="SAM" id="Phobius"/>
    </source>
</evidence>
<evidence type="ECO:0000313" key="2">
    <source>
        <dbReference type="EMBL" id="KAB2953699.1"/>
    </source>
</evidence>
<keyword evidence="1" id="KW-1133">Transmembrane helix</keyword>
<comment type="caution">
    <text evidence="2">The sequence shown here is derived from an EMBL/GenBank/DDBJ whole genome shotgun (WGS) entry which is preliminary data.</text>
</comment>
<proteinExistence type="predicted"/>
<gene>
    <name evidence="2" type="ORF">F9B85_03515</name>
</gene>
<name>A0A6I0EVS1_9FIRM</name>